<dbReference type="Gene3D" id="3.90.550.10">
    <property type="entry name" value="Spore Coat Polysaccharide Biosynthesis Protein SpsA, Chain A"/>
    <property type="match status" value="1"/>
</dbReference>
<feature type="domain" description="Glycosyltransferase 2-like" evidence="11">
    <location>
        <begin position="310"/>
        <end position="518"/>
    </location>
</feature>
<evidence type="ECO:0000256" key="1">
    <source>
        <dbReference type="ARBA" id="ARBA00004653"/>
    </source>
</evidence>
<keyword evidence="2" id="KW-0328">Glycosyltransferase</keyword>
<feature type="transmembrane region" description="Helical" evidence="10">
    <location>
        <begin position="477"/>
        <end position="505"/>
    </location>
</feature>
<evidence type="ECO:0000256" key="8">
    <source>
        <dbReference type="ARBA" id="ARBA00023316"/>
    </source>
</evidence>
<dbReference type="FunFam" id="3.90.550.10:FF:000007">
    <property type="entry name" value="probable xyloglucan glycosyltransferase 5"/>
    <property type="match status" value="1"/>
</dbReference>
<feature type="transmembrane region" description="Helical" evidence="10">
    <location>
        <begin position="646"/>
        <end position="666"/>
    </location>
</feature>
<dbReference type="GO" id="GO:0000139">
    <property type="term" value="C:Golgi membrane"/>
    <property type="evidence" value="ECO:0007669"/>
    <property type="project" value="UniProtKB-SubCell"/>
</dbReference>
<evidence type="ECO:0000256" key="5">
    <source>
        <dbReference type="ARBA" id="ARBA00022989"/>
    </source>
</evidence>
<evidence type="ECO:0000256" key="9">
    <source>
        <dbReference type="ARBA" id="ARBA00061151"/>
    </source>
</evidence>
<keyword evidence="5 10" id="KW-1133">Transmembrane helix</keyword>
<reference evidence="12" key="1">
    <citation type="journal article" date="2016" name="Nat. Genet.">
        <title>A high-quality carrot genome assembly provides new insights into carotenoid accumulation and asterid genome evolution.</title>
        <authorList>
            <person name="Iorizzo M."/>
            <person name="Ellison S."/>
            <person name="Senalik D."/>
            <person name="Zeng P."/>
            <person name="Satapoomin P."/>
            <person name="Huang J."/>
            <person name="Bowman M."/>
            <person name="Iovene M."/>
            <person name="Sanseverino W."/>
            <person name="Cavagnaro P."/>
            <person name="Yildiz M."/>
            <person name="Macko-Podgorni A."/>
            <person name="Moranska E."/>
            <person name="Grzebelus E."/>
            <person name="Grzebelus D."/>
            <person name="Ashrafi H."/>
            <person name="Zheng Z."/>
            <person name="Cheng S."/>
            <person name="Spooner D."/>
            <person name="Van Deynze A."/>
            <person name="Simon P."/>
        </authorList>
    </citation>
    <scope>NUCLEOTIDE SEQUENCE</scope>
    <source>
        <tissue evidence="12">Leaf</tissue>
    </source>
</reference>
<dbReference type="GO" id="GO:0048868">
    <property type="term" value="P:pollen tube development"/>
    <property type="evidence" value="ECO:0007669"/>
    <property type="project" value="UniProtKB-ARBA"/>
</dbReference>
<keyword evidence="4 10" id="KW-0812">Transmembrane</keyword>
<evidence type="ECO:0000256" key="4">
    <source>
        <dbReference type="ARBA" id="ARBA00022692"/>
    </source>
</evidence>
<gene>
    <name evidence="12" type="ORF">DCAR_0626387</name>
</gene>
<dbReference type="PANTHER" id="PTHR32044">
    <property type="entry name" value="GLUCOMANNAN 4-BETA-MANNOSYLTRANSFERASE 9"/>
    <property type="match status" value="1"/>
</dbReference>
<reference evidence="12" key="2">
    <citation type="submission" date="2022-03" db="EMBL/GenBank/DDBJ databases">
        <title>Draft title - Genomic analysis of global carrot germplasm unveils the trajectory of domestication and the origin of high carotenoid orange carrot.</title>
        <authorList>
            <person name="Iorizzo M."/>
            <person name="Ellison S."/>
            <person name="Senalik D."/>
            <person name="Macko-Podgorni A."/>
            <person name="Grzebelus D."/>
            <person name="Bostan H."/>
            <person name="Rolling W."/>
            <person name="Curaba J."/>
            <person name="Simon P."/>
        </authorList>
    </citation>
    <scope>NUCLEOTIDE SEQUENCE</scope>
    <source>
        <tissue evidence="12">Leaf</tissue>
    </source>
</reference>
<dbReference type="EMBL" id="CP093348">
    <property type="protein sequence ID" value="WOH06958.1"/>
    <property type="molecule type" value="Genomic_DNA"/>
</dbReference>
<feature type="transmembrane region" description="Helical" evidence="10">
    <location>
        <begin position="511"/>
        <end position="529"/>
    </location>
</feature>
<dbReference type="Pfam" id="PF13632">
    <property type="entry name" value="Glyco_trans_2_3"/>
    <property type="match status" value="1"/>
</dbReference>
<evidence type="ECO:0000256" key="6">
    <source>
        <dbReference type="ARBA" id="ARBA00023034"/>
    </source>
</evidence>
<feature type="transmembrane region" description="Helical" evidence="10">
    <location>
        <begin position="621"/>
        <end position="640"/>
    </location>
</feature>
<dbReference type="SUPFAM" id="SSF53448">
    <property type="entry name" value="Nucleotide-diphospho-sugar transferases"/>
    <property type="match status" value="1"/>
</dbReference>
<dbReference type="InterPro" id="IPR001173">
    <property type="entry name" value="Glyco_trans_2-like"/>
</dbReference>
<evidence type="ECO:0000259" key="11">
    <source>
        <dbReference type="Pfam" id="PF13632"/>
    </source>
</evidence>
<protein>
    <recommendedName>
        <fullName evidence="11">Glycosyltransferase 2-like domain-containing protein</fullName>
    </recommendedName>
</protein>
<evidence type="ECO:0000313" key="12">
    <source>
        <dbReference type="EMBL" id="WOH06958.1"/>
    </source>
</evidence>
<dbReference type="GO" id="GO:0071555">
    <property type="term" value="P:cell wall organization"/>
    <property type="evidence" value="ECO:0007669"/>
    <property type="project" value="UniProtKB-KW"/>
</dbReference>
<keyword evidence="6" id="KW-0333">Golgi apparatus</keyword>
<dbReference type="InterPro" id="IPR029044">
    <property type="entry name" value="Nucleotide-diphossugar_trans"/>
</dbReference>
<dbReference type="GO" id="GO:0099402">
    <property type="term" value="P:plant organ development"/>
    <property type="evidence" value="ECO:0007669"/>
    <property type="project" value="UniProtKB-ARBA"/>
</dbReference>
<keyword evidence="8" id="KW-0961">Cell wall biogenesis/degradation</keyword>
<comment type="similarity">
    <text evidence="9">Belongs to the glycosyltransferase 2 family. Plant cellulose synthase-like C subfamily.</text>
</comment>
<evidence type="ECO:0000313" key="13">
    <source>
        <dbReference type="Proteomes" id="UP000077755"/>
    </source>
</evidence>
<dbReference type="GO" id="GO:0016757">
    <property type="term" value="F:glycosyltransferase activity"/>
    <property type="evidence" value="ECO:0007669"/>
    <property type="project" value="UniProtKB-KW"/>
</dbReference>
<evidence type="ECO:0000256" key="7">
    <source>
        <dbReference type="ARBA" id="ARBA00023136"/>
    </source>
</evidence>
<dbReference type="PANTHER" id="PTHR32044:SF44">
    <property type="entry name" value="XYLOGLUCAN GLYCOSYLTRANSFERASE 12-RELATED"/>
    <property type="match status" value="1"/>
</dbReference>
<sequence>MSPPFSWWTEETHRGTPVVVKMENPNNWSMRELHTLSDDEVLNFSKTKNHRNKNAKQLTWVLLLKAHKAAGCLTSIAAALLTFSSAIRQRISSGRTDTKNSHTTLKLYIFLKVFAFLAALLLGFEIIACVCTLIRPFGVKGVFDLAYSSWVSIRVDYLAPPLQFLSNACVVLFIVQSVDRLVLSLGCFWIKFRNIKPVLSDGGNDLESGNGGDYFPMVLVQIPMCNEKEVYQQSIAAVCNLDWPKSNLLIQVLDDSDDPTTQLLIKEEVHKWQEEGANILYRHRVIREGYKAGNLKSAMNCSYVKEYEFVAIFDADFQPTPEFLKKTVPHFKGNEELGLVQARWSFVNKDENLLTRLQNINLAFHFEVEQQVNGTFLNFFGFNGTAGVWRIKALEESGGWLERTTVEDMDIAVRAHLHGWKFIFLNDVECQCELPESYEAYRKQQHRWHSGPMHLFRLCLPDIIRSKISIWKKFNMIFLFFLLRKLILPFYSFTLFCIILPMTMFVPEATLPAWVVCYIPATMSFLNILPAPKSFPFIVPYLLFENTMSVTKFNAMISGLFQLGSAYEWVVTKKSGRSSESDLISLVEKEPVLQRGNSMPDLDEVRAEKKKTSKRKKHNRIYTKELALAFLLLTASARSLLSAQGIHFYFLLFQGVSFLLVGLDLIGEQIA</sequence>
<keyword evidence="7 10" id="KW-0472">Membrane</keyword>
<keyword evidence="3" id="KW-0808">Transferase</keyword>
<evidence type="ECO:0000256" key="3">
    <source>
        <dbReference type="ARBA" id="ARBA00022679"/>
    </source>
</evidence>
<comment type="subcellular location">
    <subcellularLocation>
        <location evidence="1">Golgi apparatus membrane</location>
        <topology evidence="1">Multi-pass membrane protein</topology>
    </subcellularLocation>
</comment>
<accession>A0AAF0XFG1</accession>
<evidence type="ECO:0000256" key="2">
    <source>
        <dbReference type="ARBA" id="ARBA00022676"/>
    </source>
</evidence>
<feature type="transmembrane region" description="Helical" evidence="10">
    <location>
        <begin position="107"/>
        <end position="137"/>
    </location>
</feature>
<proteinExistence type="inferred from homology"/>
<dbReference type="AlphaFoldDB" id="A0AAF0XFG1"/>
<keyword evidence="13" id="KW-1185">Reference proteome</keyword>
<name>A0AAF0XFG1_DAUCS</name>
<dbReference type="Proteomes" id="UP000077755">
    <property type="component" value="Chromosome 6"/>
</dbReference>
<evidence type="ECO:0000256" key="10">
    <source>
        <dbReference type="SAM" id="Phobius"/>
    </source>
</evidence>
<organism evidence="12 13">
    <name type="scientific">Daucus carota subsp. sativus</name>
    <name type="common">Carrot</name>
    <dbReference type="NCBI Taxonomy" id="79200"/>
    <lineage>
        <taxon>Eukaryota</taxon>
        <taxon>Viridiplantae</taxon>
        <taxon>Streptophyta</taxon>
        <taxon>Embryophyta</taxon>
        <taxon>Tracheophyta</taxon>
        <taxon>Spermatophyta</taxon>
        <taxon>Magnoliopsida</taxon>
        <taxon>eudicotyledons</taxon>
        <taxon>Gunneridae</taxon>
        <taxon>Pentapetalae</taxon>
        <taxon>asterids</taxon>
        <taxon>campanulids</taxon>
        <taxon>Apiales</taxon>
        <taxon>Apiaceae</taxon>
        <taxon>Apioideae</taxon>
        <taxon>Scandiceae</taxon>
        <taxon>Daucinae</taxon>
        <taxon>Daucus</taxon>
        <taxon>Daucus sect. Daucus</taxon>
    </lineage>
</organism>
<feature type="transmembrane region" description="Helical" evidence="10">
    <location>
        <begin position="66"/>
        <end position="87"/>
    </location>
</feature>